<accession>A0A8J7SVX1</accession>
<keyword evidence="2" id="KW-0645">Protease</keyword>
<evidence type="ECO:0000313" key="9">
    <source>
        <dbReference type="Proteomes" id="UP000619033"/>
    </source>
</evidence>
<evidence type="ECO:0000256" key="4">
    <source>
        <dbReference type="ARBA" id="ARBA00023049"/>
    </source>
</evidence>
<dbReference type="NCBIfam" id="NF008006">
    <property type="entry name" value="PRK10735.1"/>
    <property type="match status" value="1"/>
</dbReference>
<dbReference type="Pfam" id="PF19289">
    <property type="entry name" value="PmbA_TldD_3rd"/>
    <property type="match status" value="1"/>
</dbReference>
<dbReference type="InterPro" id="IPR035068">
    <property type="entry name" value="TldD/PmbA_N"/>
</dbReference>
<feature type="domain" description="Metalloprotease TldD/E central" evidence="7">
    <location>
        <begin position="122"/>
        <end position="229"/>
    </location>
</feature>
<dbReference type="EMBL" id="JAESVP010000012">
    <property type="protein sequence ID" value="MBL4929972.1"/>
    <property type="molecule type" value="Genomic_DNA"/>
</dbReference>
<keyword evidence="3" id="KW-0378">Hydrolase</keyword>
<dbReference type="SUPFAM" id="SSF111283">
    <property type="entry name" value="Putative modulator of DNA gyrase, PmbA/TldD"/>
    <property type="match status" value="1"/>
</dbReference>
<sequence length="472" mass="49659">MSDAPFRPFETLIDEARALDLLRQATHGADDGELFFERRRSEGIVLDDRRIRTASYDASEGFGLRAVVGEVAGYAHSTEISESALRRAVETARLAVGAGGGVLATPPVGTNLRLYTDADPMADASFAGKIDVLKEIDAYARALDKRVVQVSATISAGLQEVEILRPEGLRLTDVRPMARLNVSVIVEENGRREQGSTGGGGRYGLARLIDPAHWQPMLREALRIALVNLGAVAAPAGVMDVVLGPGWPGILLHEAIGHGLEGDFNRKKTSAFAGLMGQQIAAKGVIVLDDGTIPDRRGSISVDDEGTPSGKNVLIEDGVLVGYMQDRQNARLMGVAPTGNGRRESFAHIPMPRMTNTYMLGGQDDPAGMLASLKDGIWAVGFGGGQVDITNGKFVFSCTEAYRVRNGVVGEAVKGATLIGDGATALKQIRAIGNDMAMDPGIGNCGKAGQWVPVGVGQPTLLIGGLTVGGQG</sequence>
<dbReference type="Pfam" id="PF19290">
    <property type="entry name" value="PmbA_TldD_2nd"/>
    <property type="match status" value="1"/>
</dbReference>
<dbReference type="InterPro" id="IPR036059">
    <property type="entry name" value="TldD/PmbA_sf"/>
</dbReference>
<evidence type="ECO:0000259" key="7">
    <source>
        <dbReference type="Pfam" id="PF19290"/>
    </source>
</evidence>
<dbReference type="GO" id="GO:0005829">
    <property type="term" value="C:cytosol"/>
    <property type="evidence" value="ECO:0007669"/>
    <property type="project" value="TreeGrafter"/>
</dbReference>
<gene>
    <name evidence="8" type="primary">tldD</name>
    <name evidence="8" type="ORF">JI744_17870</name>
</gene>
<dbReference type="AlphaFoldDB" id="A0A8J7SVX1"/>
<comment type="caution">
    <text evidence="8">The sequence shown here is derived from an EMBL/GenBank/DDBJ whole genome shotgun (WGS) entry which is preliminary data.</text>
</comment>
<dbReference type="InterPro" id="IPR002510">
    <property type="entry name" value="Metalloprtase-TldD/E_N"/>
</dbReference>
<organism evidence="8 9">
    <name type="scientific">Fuscibacter oryzae</name>
    <dbReference type="NCBI Taxonomy" id="2803939"/>
    <lineage>
        <taxon>Bacteria</taxon>
        <taxon>Pseudomonadati</taxon>
        <taxon>Pseudomonadota</taxon>
        <taxon>Alphaproteobacteria</taxon>
        <taxon>Rhodobacterales</taxon>
        <taxon>Paracoccaceae</taxon>
        <taxon>Fuscibacter</taxon>
    </lineage>
</organism>
<dbReference type="Pfam" id="PF01523">
    <property type="entry name" value="PmbA_TldD_1st"/>
    <property type="match status" value="1"/>
</dbReference>
<feature type="domain" description="Metalloprotease TldD/E C-terminal" evidence="6">
    <location>
        <begin position="237"/>
        <end position="470"/>
    </location>
</feature>
<dbReference type="Gene3D" id="3.30.2290.10">
    <property type="entry name" value="PmbA/TldD superfamily"/>
    <property type="match status" value="1"/>
</dbReference>
<dbReference type="GO" id="GO:0008237">
    <property type="term" value="F:metallopeptidase activity"/>
    <property type="evidence" value="ECO:0007669"/>
    <property type="project" value="UniProtKB-KW"/>
</dbReference>
<dbReference type="Proteomes" id="UP000619033">
    <property type="component" value="Unassembled WGS sequence"/>
</dbReference>
<evidence type="ECO:0000313" key="8">
    <source>
        <dbReference type="EMBL" id="MBL4929972.1"/>
    </source>
</evidence>
<dbReference type="PIRSF" id="PIRSF004919">
    <property type="entry name" value="TldD"/>
    <property type="match status" value="1"/>
</dbReference>
<dbReference type="InterPro" id="IPR051463">
    <property type="entry name" value="Peptidase_U62_metallo"/>
</dbReference>
<evidence type="ECO:0000256" key="1">
    <source>
        <dbReference type="ARBA" id="ARBA00005836"/>
    </source>
</evidence>
<evidence type="ECO:0000259" key="6">
    <source>
        <dbReference type="Pfam" id="PF19289"/>
    </source>
</evidence>
<dbReference type="InterPro" id="IPR025502">
    <property type="entry name" value="TldD"/>
</dbReference>
<comment type="similarity">
    <text evidence="1">Belongs to the peptidase U62 family.</text>
</comment>
<reference evidence="8" key="1">
    <citation type="submission" date="2021-01" db="EMBL/GenBank/DDBJ databases">
        <title>Genome seq and assembly of Tabrizicola sp. KVB23.</title>
        <authorList>
            <person name="Chhetri G."/>
        </authorList>
    </citation>
    <scope>NUCLEOTIDE SEQUENCE</scope>
    <source>
        <strain evidence="8">KVB23</strain>
    </source>
</reference>
<dbReference type="InterPro" id="IPR045570">
    <property type="entry name" value="Metalloprtase-TldD/E_cen_dom"/>
</dbReference>
<dbReference type="GO" id="GO:0006508">
    <property type="term" value="P:proteolysis"/>
    <property type="evidence" value="ECO:0007669"/>
    <property type="project" value="UniProtKB-KW"/>
</dbReference>
<evidence type="ECO:0000256" key="2">
    <source>
        <dbReference type="ARBA" id="ARBA00022670"/>
    </source>
</evidence>
<protein>
    <submittedName>
        <fullName evidence="8">Metalloprotease TldD</fullName>
    </submittedName>
</protein>
<feature type="domain" description="Metalloprotease TldD/E N-terminal" evidence="5">
    <location>
        <begin position="33"/>
        <end position="93"/>
    </location>
</feature>
<dbReference type="PANTHER" id="PTHR30624">
    <property type="entry name" value="UNCHARACTERIZED PROTEIN TLDD AND PMBA"/>
    <property type="match status" value="1"/>
</dbReference>
<evidence type="ECO:0000256" key="3">
    <source>
        <dbReference type="ARBA" id="ARBA00022801"/>
    </source>
</evidence>
<dbReference type="PANTHER" id="PTHR30624:SF4">
    <property type="entry name" value="METALLOPROTEASE TLDD"/>
    <property type="match status" value="1"/>
</dbReference>
<keyword evidence="9" id="KW-1185">Reference proteome</keyword>
<dbReference type="RefSeq" id="WP_202662538.1">
    <property type="nucleotide sequence ID" value="NZ_JAESVP010000012.1"/>
</dbReference>
<dbReference type="InterPro" id="IPR045569">
    <property type="entry name" value="Metalloprtase-TldD/E_C"/>
</dbReference>
<name>A0A8J7SVX1_9RHOB</name>
<proteinExistence type="inferred from homology"/>
<evidence type="ECO:0000259" key="5">
    <source>
        <dbReference type="Pfam" id="PF01523"/>
    </source>
</evidence>
<keyword evidence="4 8" id="KW-0482">Metalloprotease</keyword>